<protein>
    <recommendedName>
        <fullName evidence="2">Ribonucleoside-diphosphate reductase subunit beta</fullName>
        <ecNumber evidence="2">1.17.4.1</ecNumber>
    </recommendedName>
</protein>
<reference evidence="4 5" key="1">
    <citation type="journal article" date="2022" name="Nat. Microbiol.">
        <title>The microbiome of a bacterivorous marine choanoflagellate contains a resource-demanding obligate bacterial associate.</title>
        <authorList>
            <person name="Needham D.M."/>
            <person name="Poirier C."/>
            <person name="Bachy C."/>
            <person name="George E.E."/>
            <person name="Wilken S."/>
            <person name="Yung C.C.M."/>
            <person name="Limardo A.J."/>
            <person name="Morando M."/>
            <person name="Sudek L."/>
            <person name="Malmstrom R.R."/>
            <person name="Keeling P.J."/>
            <person name="Santoro A.E."/>
            <person name="Worden A.Z."/>
        </authorList>
    </citation>
    <scope>NUCLEOTIDE SEQUENCE [LARGE SCALE GENOMIC DNA]</scope>
    <source>
        <strain evidence="4 5">Comchoano-2</strain>
    </source>
</reference>
<dbReference type="InterPro" id="IPR009078">
    <property type="entry name" value="Ferritin-like_SF"/>
</dbReference>
<evidence type="ECO:0000256" key="3">
    <source>
        <dbReference type="SAM" id="Phobius"/>
    </source>
</evidence>
<dbReference type="EMBL" id="JAKUDN010000001">
    <property type="protein sequence ID" value="MCP8351724.1"/>
    <property type="molecule type" value="Genomic_DNA"/>
</dbReference>
<comment type="function">
    <text evidence="2">Provides the precursors necessary for DNA synthesis. Catalyzes the biosynthesis of deoxyribonucleotides from the corresponding ribonucleotides.</text>
</comment>
<dbReference type="PANTHER" id="PTHR23409:SF18">
    <property type="entry name" value="RIBONUCLEOSIDE-DIPHOSPHATE REDUCTASE SUBUNIT M2"/>
    <property type="match status" value="1"/>
</dbReference>
<comment type="similarity">
    <text evidence="1 2">Belongs to the ribonucleoside diphosphate reductase small chain family.</text>
</comment>
<proteinExistence type="inferred from homology"/>
<dbReference type="InterPro" id="IPR000358">
    <property type="entry name" value="RNR_small_fam"/>
</dbReference>
<dbReference type="GO" id="GO:0004748">
    <property type="term" value="F:ribonucleoside-diphosphate reductase activity, thioredoxin disulfide as acceptor"/>
    <property type="evidence" value="ECO:0007669"/>
    <property type="project" value="UniProtKB-EC"/>
</dbReference>
<keyword evidence="2" id="KW-0215">Deoxyribonucleotide synthesis</keyword>
<dbReference type="Gene3D" id="1.10.620.20">
    <property type="entry name" value="Ribonucleotide Reductase, subunit A"/>
    <property type="match status" value="1"/>
</dbReference>
<dbReference type="InterPro" id="IPR012348">
    <property type="entry name" value="RNR-like"/>
</dbReference>
<keyword evidence="2" id="KW-0408">Iron</keyword>
<comment type="caution">
    <text evidence="4">The sequence shown here is derived from an EMBL/GenBank/DDBJ whole genome shotgun (WGS) entry which is preliminary data.</text>
</comment>
<keyword evidence="3" id="KW-1133">Transmembrane helix</keyword>
<dbReference type="NCBIfam" id="NF005550">
    <property type="entry name" value="PRK07209.1"/>
    <property type="match status" value="1"/>
</dbReference>
<keyword evidence="3" id="KW-0472">Membrane</keyword>
<dbReference type="Proteomes" id="UP001320768">
    <property type="component" value="Unassembled WGS sequence"/>
</dbReference>
<organism evidence="4 5">
    <name type="scientific">Candidatus Synchoanobacter obligatus</name>
    <dbReference type="NCBI Taxonomy" id="2919597"/>
    <lineage>
        <taxon>Bacteria</taxon>
        <taxon>Pseudomonadati</taxon>
        <taxon>Pseudomonadota</taxon>
        <taxon>Gammaproteobacteria</taxon>
        <taxon>Candidatus Comchoanobacterales</taxon>
        <taxon>Candidatus Comchoanobacteraceae</taxon>
        <taxon>Candidatus Synchoanobacter</taxon>
    </lineage>
</organism>
<comment type="catalytic activity">
    <reaction evidence="2">
        <text>a 2'-deoxyribonucleoside 5'-diphosphate + [thioredoxin]-disulfide + H2O = a ribonucleoside 5'-diphosphate + [thioredoxin]-dithiol</text>
        <dbReference type="Rhea" id="RHEA:23252"/>
        <dbReference type="Rhea" id="RHEA-COMP:10698"/>
        <dbReference type="Rhea" id="RHEA-COMP:10700"/>
        <dbReference type="ChEBI" id="CHEBI:15377"/>
        <dbReference type="ChEBI" id="CHEBI:29950"/>
        <dbReference type="ChEBI" id="CHEBI:50058"/>
        <dbReference type="ChEBI" id="CHEBI:57930"/>
        <dbReference type="ChEBI" id="CHEBI:73316"/>
        <dbReference type="EC" id="1.17.4.1"/>
    </reaction>
</comment>
<sequence>MNTQTTAGLEDIKLGTRRKGVKDSRIINSHKHAQDSEGADDVNQLFPIVHDWAWEFYRTTCKNSWFPYDVGMVRDIAQWPTLTDDERGILERTLGFLSTADSLVANNLVLGIYSNITSPECRLFLLRQAFEEAVHMESYSYIVQSLGLDEAKIFNMYREIKSMADKANWSVKFTRILSDPKFSTGTLENDQKLLRDLIAFYLVFEGIFFYVGFVQVLSLGRRNLMPGACEQIQYIFRDESLHLNFGVDLVNQIIKECPELWTEEFQAEIREIIKEGVALEYAYAEDTMPRPILGLNKEMFKDYLQYIGNRRLKQIGLDEEWPGASNPFPWMSELIDLKKEKNFFETRVTEYQTGSALDWDDES</sequence>
<dbReference type="Pfam" id="PF00268">
    <property type="entry name" value="Ribonuc_red_sm"/>
    <property type="match status" value="1"/>
</dbReference>
<dbReference type="NCBIfam" id="NF007186">
    <property type="entry name" value="PRK09614.1-5"/>
    <property type="match status" value="1"/>
</dbReference>
<keyword evidence="2 4" id="KW-0560">Oxidoreductase</keyword>
<dbReference type="PANTHER" id="PTHR23409">
    <property type="entry name" value="RIBONUCLEOSIDE-DIPHOSPHATE REDUCTASE SMALL CHAIN"/>
    <property type="match status" value="1"/>
</dbReference>
<evidence type="ECO:0000256" key="2">
    <source>
        <dbReference type="PIRNR" id="PIRNR000355"/>
    </source>
</evidence>
<comment type="cofactor">
    <cofactor evidence="2">
        <name>Fe cation</name>
        <dbReference type="ChEBI" id="CHEBI:24875"/>
    </cofactor>
    <text evidence="2">Binds 2 iron ions per subunit.</text>
</comment>
<dbReference type="CDD" id="cd01049">
    <property type="entry name" value="RNRR2"/>
    <property type="match status" value="1"/>
</dbReference>
<feature type="transmembrane region" description="Helical" evidence="3">
    <location>
        <begin position="198"/>
        <end position="217"/>
    </location>
</feature>
<dbReference type="SUPFAM" id="SSF47240">
    <property type="entry name" value="Ferritin-like"/>
    <property type="match status" value="1"/>
</dbReference>
<dbReference type="RefSeq" id="WP_258568839.1">
    <property type="nucleotide sequence ID" value="NZ_JAKUDN010000001.1"/>
</dbReference>
<dbReference type="PIRSF" id="PIRSF000355">
    <property type="entry name" value="NrdB"/>
    <property type="match status" value="1"/>
</dbReference>
<gene>
    <name evidence="4" type="ORF">MKS91_00230</name>
</gene>
<evidence type="ECO:0000256" key="1">
    <source>
        <dbReference type="ARBA" id="ARBA00009303"/>
    </source>
</evidence>
<keyword evidence="3" id="KW-0812">Transmembrane</keyword>
<dbReference type="EC" id="1.17.4.1" evidence="2"/>
<accession>A0ABT1L3J4</accession>
<evidence type="ECO:0000313" key="4">
    <source>
        <dbReference type="EMBL" id="MCP8351724.1"/>
    </source>
</evidence>
<dbReference type="InterPro" id="IPR033909">
    <property type="entry name" value="RNR_small"/>
</dbReference>
<keyword evidence="5" id="KW-1185">Reference proteome</keyword>
<evidence type="ECO:0000313" key="5">
    <source>
        <dbReference type="Proteomes" id="UP001320768"/>
    </source>
</evidence>
<keyword evidence="2" id="KW-0479">Metal-binding</keyword>
<name>A0ABT1L3J4_9GAMM</name>